<dbReference type="Proteomes" id="UP000028194">
    <property type="component" value="Chromosome"/>
</dbReference>
<feature type="region of interest" description="Disordered" evidence="1">
    <location>
        <begin position="51"/>
        <end position="102"/>
    </location>
</feature>
<feature type="compositionally biased region" description="Basic and acidic residues" evidence="1">
    <location>
        <begin position="66"/>
        <end position="77"/>
    </location>
</feature>
<dbReference type="AlphaFoldDB" id="A0A075MXB4"/>
<dbReference type="STRING" id="1459636.NTE_03233"/>
<dbReference type="HOGENOM" id="CLU_2270920_0_0_2"/>
<reference evidence="2 3" key="1">
    <citation type="journal article" date="2014" name="PLoS ONE">
        <title>Genome Sequence of Candidatus Nitrososphaera evergladensis from Group I.1b Enriched from Everglades Soil Reveals Novel Genomic Features of the Ammonia-Oxidizing Archaea.</title>
        <authorList>
            <person name="Zhalnina K.V."/>
            <person name="Dias R."/>
            <person name="Leonard M.T."/>
            <person name="Dorr de Quadros P."/>
            <person name="Camargo F.A."/>
            <person name="Drew J.C."/>
            <person name="Farmerie W.G."/>
            <person name="Daroub S.H."/>
            <person name="Triplett E.W."/>
        </authorList>
    </citation>
    <scope>NUCLEOTIDE SEQUENCE [LARGE SCALE GENOMIC DNA]</scope>
    <source>
        <strain evidence="2 3">SR1</strain>
    </source>
</reference>
<accession>A0A075MXB4</accession>
<evidence type="ECO:0000313" key="2">
    <source>
        <dbReference type="EMBL" id="AIF85262.1"/>
    </source>
</evidence>
<keyword evidence="3" id="KW-1185">Reference proteome</keyword>
<proteinExistence type="predicted"/>
<evidence type="ECO:0000313" key="3">
    <source>
        <dbReference type="Proteomes" id="UP000028194"/>
    </source>
</evidence>
<name>A0A075MXB4_9ARCH</name>
<evidence type="ECO:0000256" key="1">
    <source>
        <dbReference type="SAM" id="MobiDB-lite"/>
    </source>
</evidence>
<dbReference type="KEGG" id="nev:NTE_03233"/>
<protein>
    <submittedName>
        <fullName evidence="2">Uncharacterized protein</fullName>
    </submittedName>
</protein>
<dbReference type="EMBL" id="CP007174">
    <property type="protein sequence ID" value="AIF85262.1"/>
    <property type="molecule type" value="Genomic_DNA"/>
</dbReference>
<sequence length="102" mass="10912">MCKRLLELYQRDKKKNLTMTATKLKGSNLLIMSGIVAILLATATAVIAPAMADNGNGEGGDNDIADCQHDKNTHKQEGTGSEGDAEFHIDQLLTEGETPICP</sequence>
<organism evidence="2 3">
    <name type="scientific">Candidatus Nitrososphaera evergladensis SR1</name>
    <dbReference type="NCBI Taxonomy" id="1459636"/>
    <lineage>
        <taxon>Archaea</taxon>
        <taxon>Nitrososphaerota</taxon>
        <taxon>Nitrososphaeria</taxon>
        <taxon>Nitrososphaerales</taxon>
        <taxon>Nitrososphaeraceae</taxon>
        <taxon>Nitrososphaera</taxon>
    </lineage>
</organism>
<gene>
    <name evidence="2" type="ORF">NTE_03233</name>
</gene>